<evidence type="ECO:0000256" key="5">
    <source>
        <dbReference type="ARBA" id="ARBA00023136"/>
    </source>
</evidence>
<feature type="transmembrane region" description="Helical" evidence="6">
    <location>
        <begin position="289"/>
        <end position="312"/>
    </location>
</feature>
<organism evidence="8 9">
    <name type="scientific">Periweissella ghanensis</name>
    <dbReference type="NCBI Taxonomy" id="467997"/>
    <lineage>
        <taxon>Bacteria</taxon>
        <taxon>Bacillati</taxon>
        <taxon>Bacillota</taxon>
        <taxon>Bacilli</taxon>
        <taxon>Lactobacillales</taxon>
        <taxon>Lactobacillaceae</taxon>
        <taxon>Periweissella</taxon>
    </lineage>
</organism>
<dbReference type="PRINTS" id="PR01036">
    <property type="entry name" value="TCRTETB"/>
</dbReference>
<feature type="transmembrane region" description="Helical" evidence="6">
    <location>
        <begin position="427"/>
        <end position="448"/>
    </location>
</feature>
<comment type="subcellular location">
    <subcellularLocation>
        <location evidence="1">Cell membrane</location>
        <topology evidence="1">Multi-pass membrane protein</topology>
    </subcellularLocation>
</comment>
<keyword evidence="3 6" id="KW-0812">Transmembrane</keyword>
<feature type="transmembrane region" description="Helical" evidence="6">
    <location>
        <begin position="348"/>
        <end position="366"/>
    </location>
</feature>
<dbReference type="PANTHER" id="PTHR42718">
    <property type="entry name" value="MAJOR FACILITATOR SUPERFAMILY MULTIDRUG TRANSPORTER MFSC"/>
    <property type="match status" value="1"/>
</dbReference>
<feature type="transmembrane region" description="Helical" evidence="6">
    <location>
        <begin position="105"/>
        <end position="126"/>
    </location>
</feature>
<dbReference type="PROSITE" id="PS50850">
    <property type="entry name" value="MFS"/>
    <property type="match status" value="1"/>
</dbReference>
<feature type="transmembrane region" description="Helical" evidence="6">
    <location>
        <begin position="197"/>
        <end position="214"/>
    </location>
</feature>
<reference evidence="8 9" key="1">
    <citation type="submission" date="2021-11" db="EMBL/GenBank/DDBJ databases">
        <authorList>
            <person name="Depoorter E."/>
        </authorList>
    </citation>
    <scope>NUCLEOTIDE SEQUENCE [LARGE SCALE GENOMIC DNA]</scope>
    <source>
        <strain evidence="8 9">LMG 24286</strain>
    </source>
</reference>
<feature type="transmembrane region" description="Helical" evidence="6">
    <location>
        <begin position="133"/>
        <end position="152"/>
    </location>
</feature>
<keyword evidence="4 6" id="KW-1133">Transmembrane helix</keyword>
<feature type="transmembrane region" description="Helical" evidence="6">
    <location>
        <begin position="164"/>
        <end position="185"/>
    </location>
</feature>
<gene>
    <name evidence="8" type="primary">farB</name>
    <name evidence="8" type="ORF">WGH24286_00147</name>
</gene>
<evidence type="ECO:0000313" key="9">
    <source>
        <dbReference type="Proteomes" id="UP000789719"/>
    </source>
</evidence>
<dbReference type="Gene3D" id="1.20.1250.20">
    <property type="entry name" value="MFS general substrate transporter like domains"/>
    <property type="match status" value="1"/>
</dbReference>
<feature type="transmembrane region" description="Helical" evidence="6">
    <location>
        <begin position="75"/>
        <end position="93"/>
    </location>
</feature>
<feature type="domain" description="Major facilitator superfamily (MFS) profile" evidence="7">
    <location>
        <begin position="6"/>
        <end position="454"/>
    </location>
</feature>
<dbReference type="EMBL" id="CAKKNT010000001">
    <property type="protein sequence ID" value="CAH0417735.1"/>
    <property type="molecule type" value="Genomic_DNA"/>
</dbReference>
<dbReference type="Proteomes" id="UP000789719">
    <property type="component" value="Unassembled WGS sequence"/>
</dbReference>
<dbReference type="InterPro" id="IPR020846">
    <property type="entry name" value="MFS_dom"/>
</dbReference>
<feature type="transmembrane region" description="Helical" evidence="6">
    <location>
        <begin position="220"/>
        <end position="238"/>
    </location>
</feature>
<feature type="transmembrane region" description="Helical" evidence="6">
    <location>
        <begin position="48"/>
        <end position="68"/>
    </location>
</feature>
<dbReference type="Pfam" id="PF07690">
    <property type="entry name" value="MFS_1"/>
    <property type="match status" value="1"/>
</dbReference>
<evidence type="ECO:0000256" key="1">
    <source>
        <dbReference type="ARBA" id="ARBA00004651"/>
    </source>
</evidence>
<dbReference type="CDD" id="cd17503">
    <property type="entry name" value="MFS_LmrB_MDR_like"/>
    <property type="match status" value="1"/>
</dbReference>
<dbReference type="InterPro" id="IPR011701">
    <property type="entry name" value="MFS"/>
</dbReference>
<name>A0ABM8ZA70_9LACO</name>
<dbReference type="Gene3D" id="1.20.1720.10">
    <property type="entry name" value="Multidrug resistance protein D"/>
    <property type="match status" value="1"/>
</dbReference>
<dbReference type="SUPFAM" id="SSF103473">
    <property type="entry name" value="MFS general substrate transporter"/>
    <property type="match status" value="1"/>
</dbReference>
<feature type="transmembrane region" description="Helical" evidence="6">
    <location>
        <begin position="324"/>
        <end position="342"/>
    </location>
</feature>
<feature type="transmembrane region" description="Helical" evidence="6">
    <location>
        <begin position="259"/>
        <end position="283"/>
    </location>
</feature>
<keyword evidence="5 6" id="KW-0472">Membrane</keyword>
<proteinExistence type="predicted"/>
<accession>A0ABM8ZA70</accession>
<feature type="transmembrane region" description="Helical" evidence="6">
    <location>
        <begin position="395"/>
        <end position="415"/>
    </location>
</feature>
<dbReference type="InterPro" id="IPR036259">
    <property type="entry name" value="MFS_trans_sf"/>
</dbReference>
<protein>
    <submittedName>
        <fullName evidence="8">Fatty acid resistance protein FarB</fullName>
    </submittedName>
</protein>
<evidence type="ECO:0000256" key="4">
    <source>
        <dbReference type="ARBA" id="ARBA00022989"/>
    </source>
</evidence>
<keyword evidence="9" id="KW-1185">Reference proteome</keyword>
<evidence type="ECO:0000256" key="2">
    <source>
        <dbReference type="ARBA" id="ARBA00022448"/>
    </source>
</evidence>
<evidence type="ECO:0000259" key="7">
    <source>
        <dbReference type="PROSITE" id="PS50850"/>
    </source>
</evidence>
<keyword evidence="2" id="KW-0813">Transport</keyword>
<dbReference type="PANTHER" id="PTHR42718:SF9">
    <property type="entry name" value="MAJOR FACILITATOR SUPERFAMILY MULTIDRUG TRANSPORTER MFSC"/>
    <property type="match status" value="1"/>
</dbReference>
<evidence type="ECO:0000313" key="8">
    <source>
        <dbReference type="EMBL" id="CAH0417735.1"/>
    </source>
</evidence>
<comment type="caution">
    <text evidence="8">The sequence shown here is derived from an EMBL/GenBank/DDBJ whole genome shotgun (WGS) entry which is preliminary data.</text>
</comment>
<evidence type="ECO:0000256" key="6">
    <source>
        <dbReference type="SAM" id="Phobius"/>
    </source>
</evidence>
<sequence>MNKQLHLLAAVIATGLLSFSGVLIETAMNVTFPILIDQFHINPSTVQWVTTMYLLVIAIMVPLTNFLLKKFAIKPLFIIANLFFILGLTLDLIAPNFTTLLVGRFFQGFGTGIGLPLMFHIILNFAPLAKRGLMMGIGTLTTSIAPAIGPTYGGLLTTNYSWHYIFLFLLPVLVVSLIIGLYAIPLQKVNTASTLDVAHLASLAIFFTGMLMFLNEPTQLLNIGLLMIGLLAGGYSIYRANSSAEPLLRLNVFKNRAYTTALLSFLAIQALFLGGSFIIPTFIQISLGYNAFIAGVVMVPGALVSALLAPVAGRLLDQVGAKKPIIGGLTITALGVVILILACIEQSIGLLICAHVIYSIGTGFAYSNLMTAGMNAIPTAEYGDGSTVFNTLQQFIGAVATTVVATIITITQAYYATLSTGTSYGTLIGLGCLLILIVAALLSCVFFFKKAPLK</sequence>
<dbReference type="RefSeq" id="WP_230097864.1">
    <property type="nucleotide sequence ID" value="NZ_CAKKNT010000001.1"/>
</dbReference>
<evidence type="ECO:0000256" key="3">
    <source>
        <dbReference type="ARBA" id="ARBA00022692"/>
    </source>
</evidence>